<accession>A0A1V5ZNW1</accession>
<gene>
    <name evidence="1" type="ORF">BWY04_00634</name>
</gene>
<dbReference type="EMBL" id="MWDB01000011">
    <property type="protein sequence ID" value="OQB41746.1"/>
    <property type="molecule type" value="Genomic_DNA"/>
</dbReference>
<sequence>MPQTGTLTMIRQSNDKYYFYYKSNPAEDLVLDYQLGAELTAGTPDSNATSIEMIDGMSWKRETKSFANIDIFLESNEIDRLFDGIEKGLSRMDNNVPSIY</sequence>
<name>A0A1V5ZNW1_9BACT</name>
<comment type="caution">
    <text evidence="1">The sequence shown here is derived from an EMBL/GenBank/DDBJ whole genome shotgun (WGS) entry which is preliminary data.</text>
</comment>
<evidence type="ECO:0000313" key="1">
    <source>
        <dbReference type="EMBL" id="OQB41746.1"/>
    </source>
</evidence>
<organism evidence="1">
    <name type="scientific">candidate division CPR1 bacterium ADurb.Bin160</name>
    <dbReference type="NCBI Taxonomy" id="1852826"/>
    <lineage>
        <taxon>Bacteria</taxon>
        <taxon>candidate division CPR1</taxon>
    </lineage>
</organism>
<dbReference type="Proteomes" id="UP000485621">
    <property type="component" value="Unassembled WGS sequence"/>
</dbReference>
<reference evidence="1" key="1">
    <citation type="submission" date="2017-02" db="EMBL/GenBank/DDBJ databases">
        <title>Delving into the versatile metabolic prowess of the omnipresent phylum Bacteroidetes.</title>
        <authorList>
            <person name="Nobu M.K."/>
            <person name="Mei R."/>
            <person name="Narihiro T."/>
            <person name="Kuroda K."/>
            <person name="Liu W.-T."/>
        </authorList>
    </citation>
    <scope>NUCLEOTIDE SEQUENCE</scope>
    <source>
        <strain evidence="1">ADurb.Bin160</strain>
    </source>
</reference>
<proteinExistence type="predicted"/>
<dbReference type="AlphaFoldDB" id="A0A1V5ZNW1"/>
<protein>
    <submittedName>
        <fullName evidence="1">Uncharacterized protein</fullName>
    </submittedName>
</protein>